<proteinExistence type="predicted"/>
<accession>A0A1V0FYB6</accession>
<protein>
    <submittedName>
        <fullName evidence="2">Variant surface glycoprotein</fullName>
    </submittedName>
</protein>
<dbReference type="SUPFAM" id="SSF58087">
    <property type="entry name" value="Variant surface glycoprotein (N-terminal domain)"/>
    <property type="match status" value="1"/>
</dbReference>
<organism evidence="2">
    <name type="scientific">Trypanosoma brucei</name>
    <dbReference type="NCBI Taxonomy" id="5691"/>
    <lineage>
        <taxon>Eukaryota</taxon>
        <taxon>Discoba</taxon>
        <taxon>Euglenozoa</taxon>
        <taxon>Kinetoplastea</taxon>
        <taxon>Metakinetoplastina</taxon>
        <taxon>Trypanosomatida</taxon>
        <taxon>Trypanosomatidae</taxon>
        <taxon>Trypanosoma</taxon>
    </lineage>
</organism>
<name>A0A1V0FYB6_9TRYP</name>
<feature type="region of interest" description="Disordered" evidence="1">
    <location>
        <begin position="430"/>
        <end position="489"/>
    </location>
</feature>
<reference evidence="2" key="1">
    <citation type="submission" date="2016-12" db="EMBL/GenBank/DDBJ databases">
        <title>Extending the VSGnome of Trypanosoma brucei strain TREU927.</title>
        <authorList>
            <person name="Cross G.A."/>
        </authorList>
    </citation>
    <scope>NUCLEOTIDE SEQUENCE</scope>
    <source>
        <strain evidence="2">Tb927.99.1506</strain>
    </source>
</reference>
<dbReference type="AlphaFoldDB" id="A0A1V0FYB6"/>
<dbReference type="VEuPathDB" id="TriTrypDB:Tb927.11.18790"/>
<dbReference type="VEuPathDB" id="TriTrypDB:Tb427_000102500"/>
<sequence length="489" mass="51845">MQQSEPRKHLSMNFSVSKQKRTSNRKGSGFGQYISLVAALAISTTSVVANQDSADNDVTNGCGAYAVLSEMWEHHKGVAQKLLKINNDNENRRRIYTIAAEAARDATARCLLSSVAADAAAKQDAMISAVEAARKTHTDGLLALKDFLIDAAQAAALEKIQFTAATSPGKKLSDSSVAYRLHVTGGQGNTCAQADTDGIRKIATKKIKLSNHRKLKAMKTSTLAKALYTPVIKYTVGATCTDPGTAWKNWATATGGCGTEAPGNNSPSHYAAAEPTGTAELAELSIYSGDETTSPCADSNAITGTGDNDIKVKANAVCKASKIQPPSVELTPLTGGSLSESPAVQAVAKACLPAIMKKSKMEPRDVENLKNFLKTAYGESESAFQTKFKHLVEEAEVQVYRDGEVISVKINTITTPVEEKDASSRLMAKQEAAKLESGQNPTTADQKESGDKTGEKKEGDNKATGVNCSSHSTSDACTKGQNCKWENNA</sequence>
<evidence type="ECO:0000256" key="1">
    <source>
        <dbReference type="SAM" id="MobiDB-lite"/>
    </source>
</evidence>
<feature type="compositionally biased region" description="Polar residues" evidence="1">
    <location>
        <begin position="464"/>
        <end position="489"/>
    </location>
</feature>
<feature type="region of interest" description="Disordered" evidence="1">
    <location>
        <begin position="1"/>
        <end position="26"/>
    </location>
</feature>
<feature type="compositionally biased region" description="Basic and acidic residues" evidence="1">
    <location>
        <begin position="445"/>
        <end position="461"/>
    </location>
</feature>
<dbReference type="EMBL" id="KY404556">
    <property type="protein sequence ID" value="ARB50807.1"/>
    <property type="molecule type" value="Genomic_DNA"/>
</dbReference>
<evidence type="ECO:0000313" key="2">
    <source>
        <dbReference type="EMBL" id="ARB50807.1"/>
    </source>
</evidence>